<evidence type="ECO:0000256" key="1">
    <source>
        <dbReference type="ARBA" id="ARBA00022574"/>
    </source>
</evidence>
<evidence type="ECO:0000256" key="2">
    <source>
        <dbReference type="ARBA" id="ARBA00022737"/>
    </source>
</evidence>
<dbReference type="PROSITE" id="PS00678">
    <property type="entry name" value="WD_REPEATS_1"/>
    <property type="match status" value="2"/>
</dbReference>
<accession>A0A1Y1ZXY2</accession>
<feature type="repeat" description="WD" evidence="3">
    <location>
        <begin position="82"/>
        <end position="112"/>
    </location>
</feature>
<dbReference type="PROSITE" id="PS50294">
    <property type="entry name" value="WD_REPEATS_REGION"/>
    <property type="match status" value="4"/>
</dbReference>
<dbReference type="Pfam" id="PF00400">
    <property type="entry name" value="WD40"/>
    <property type="match status" value="6"/>
</dbReference>
<evidence type="ECO:0000313" key="5">
    <source>
        <dbReference type="Proteomes" id="UP000193144"/>
    </source>
</evidence>
<protein>
    <submittedName>
        <fullName evidence="4">WD40-repeat-containing domain protein</fullName>
    </submittedName>
</protein>
<dbReference type="Gene3D" id="2.130.10.10">
    <property type="entry name" value="YVTN repeat-like/Quinoprotein amine dehydrogenase"/>
    <property type="match status" value="2"/>
</dbReference>
<organism evidence="4 5">
    <name type="scientific">Clohesyomyces aquaticus</name>
    <dbReference type="NCBI Taxonomy" id="1231657"/>
    <lineage>
        <taxon>Eukaryota</taxon>
        <taxon>Fungi</taxon>
        <taxon>Dikarya</taxon>
        <taxon>Ascomycota</taxon>
        <taxon>Pezizomycotina</taxon>
        <taxon>Dothideomycetes</taxon>
        <taxon>Pleosporomycetidae</taxon>
        <taxon>Pleosporales</taxon>
        <taxon>Lindgomycetaceae</taxon>
        <taxon>Clohesyomyces</taxon>
    </lineage>
</organism>
<dbReference type="OrthoDB" id="19711at2759"/>
<comment type="caution">
    <text evidence="4">The sequence shown here is derived from an EMBL/GenBank/DDBJ whole genome shotgun (WGS) entry which is preliminary data.</text>
</comment>
<dbReference type="InterPro" id="IPR015943">
    <property type="entry name" value="WD40/YVTN_repeat-like_dom_sf"/>
</dbReference>
<feature type="repeat" description="WD" evidence="3">
    <location>
        <begin position="131"/>
        <end position="170"/>
    </location>
</feature>
<dbReference type="PANTHER" id="PTHR19848:SF8">
    <property type="entry name" value="F-BOX AND WD REPEAT DOMAIN CONTAINING 7"/>
    <property type="match status" value="1"/>
</dbReference>
<proteinExistence type="predicted"/>
<dbReference type="EMBL" id="MCFA01000028">
    <property type="protein sequence ID" value="ORY15040.1"/>
    <property type="molecule type" value="Genomic_DNA"/>
</dbReference>
<dbReference type="InterPro" id="IPR020472">
    <property type="entry name" value="WD40_PAC1"/>
</dbReference>
<keyword evidence="5" id="KW-1185">Reference proteome</keyword>
<dbReference type="PANTHER" id="PTHR19848">
    <property type="entry name" value="WD40 REPEAT PROTEIN"/>
    <property type="match status" value="1"/>
</dbReference>
<keyword evidence="2" id="KW-0677">Repeat</keyword>
<feature type="repeat" description="WD" evidence="3">
    <location>
        <begin position="39"/>
        <end position="72"/>
    </location>
</feature>
<dbReference type="AlphaFoldDB" id="A0A1Y1ZXY2"/>
<reference evidence="4 5" key="1">
    <citation type="submission" date="2016-07" db="EMBL/GenBank/DDBJ databases">
        <title>Pervasive Adenine N6-methylation of Active Genes in Fungi.</title>
        <authorList>
            <consortium name="DOE Joint Genome Institute"/>
            <person name="Mondo S.J."/>
            <person name="Dannebaum R.O."/>
            <person name="Kuo R.C."/>
            <person name="Labutti K."/>
            <person name="Haridas S."/>
            <person name="Kuo A."/>
            <person name="Salamov A."/>
            <person name="Ahrendt S.R."/>
            <person name="Lipzen A."/>
            <person name="Sullivan W."/>
            <person name="Andreopoulos W.B."/>
            <person name="Clum A."/>
            <person name="Lindquist E."/>
            <person name="Daum C."/>
            <person name="Ramamoorthy G.K."/>
            <person name="Gryganskyi A."/>
            <person name="Culley D."/>
            <person name="Magnuson J.K."/>
            <person name="James T.Y."/>
            <person name="O'Malley M.A."/>
            <person name="Stajich J.E."/>
            <person name="Spatafora J.W."/>
            <person name="Visel A."/>
            <person name="Grigoriev I.V."/>
        </authorList>
    </citation>
    <scope>NUCLEOTIDE SEQUENCE [LARGE SCALE GENOMIC DNA]</scope>
    <source>
        <strain evidence="4 5">CBS 115471</strain>
    </source>
</reference>
<dbReference type="STRING" id="1231657.A0A1Y1ZXY2"/>
<dbReference type="SMART" id="SM00320">
    <property type="entry name" value="WD40"/>
    <property type="match status" value="5"/>
</dbReference>
<gene>
    <name evidence="4" type="ORF">BCR34DRAFT_450622</name>
</gene>
<feature type="repeat" description="WD" evidence="3">
    <location>
        <begin position="240"/>
        <end position="252"/>
    </location>
</feature>
<keyword evidence="1 3" id="KW-0853">WD repeat</keyword>
<dbReference type="Proteomes" id="UP000193144">
    <property type="component" value="Unassembled WGS sequence"/>
</dbReference>
<feature type="repeat" description="WD" evidence="3">
    <location>
        <begin position="1"/>
        <end position="27"/>
    </location>
</feature>
<sequence>HKDSIYEVAITTSHIITASRDQTLRVWLRSTHRLVCAPLKGHTASVLCVVAHEPANLILSGGSDRCLIAWDLLTYNRKVIVVDAHADSILCLAISDRIVGTGSKDKTIKIWDTGKLSSPSGRRDITPIATLEGHTGAVNAIVMTHDTIISVSGDRAIRVWDLATFQCTRVIGGYHERGIATLTLLPDRVSIACGSKDGTVRIFSFRTGVEEACLREHSGLVRAICNISDRAPLGPIPFTIASGGYDGSVVIW</sequence>
<dbReference type="InterPro" id="IPR036322">
    <property type="entry name" value="WD40_repeat_dom_sf"/>
</dbReference>
<feature type="non-terminal residue" evidence="4">
    <location>
        <position position="1"/>
    </location>
</feature>
<evidence type="ECO:0000256" key="3">
    <source>
        <dbReference type="PROSITE-ProRule" id="PRU00221"/>
    </source>
</evidence>
<dbReference type="PROSITE" id="PS50082">
    <property type="entry name" value="WD_REPEATS_2"/>
    <property type="match status" value="5"/>
</dbReference>
<dbReference type="InterPro" id="IPR019775">
    <property type="entry name" value="WD40_repeat_CS"/>
</dbReference>
<dbReference type="SUPFAM" id="SSF50978">
    <property type="entry name" value="WD40 repeat-like"/>
    <property type="match status" value="1"/>
</dbReference>
<feature type="non-terminal residue" evidence="4">
    <location>
        <position position="252"/>
    </location>
</feature>
<name>A0A1Y1ZXY2_9PLEO</name>
<dbReference type="PRINTS" id="PR00320">
    <property type="entry name" value="GPROTEINBRPT"/>
</dbReference>
<dbReference type="CDD" id="cd00200">
    <property type="entry name" value="WD40"/>
    <property type="match status" value="1"/>
</dbReference>
<evidence type="ECO:0000313" key="4">
    <source>
        <dbReference type="EMBL" id="ORY15040.1"/>
    </source>
</evidence>
<dbReference type="InterPro" id="IPR001680">
    <property type="entry name" value="WD40_rpt"/>
</dbReference>